<dbReference type="InterPro" id="IPR003959">
    <property type="entry name" value="ATPase_AAA_core"/>
</dbReference>
<dbReference type="EMBL" id="DRWN01000029">
    <property type="protein sequence ID" value="HHK68321.1"/>
    <property type="molecule type" value="Genomic_DNA"/>
</dbReference>
<dbReference type="InterPro" id="IPR027417">
    <property type="entry name" value="P-loop_NTPase"/>
</dbReference>
<organism evidence="3">
    <name type="scientific">Caldiarchaeum subterraneum</name>
    <dbReference type="NCBI Taxonomy" id="311458"/>
    <lineage>
        <taxon>Archaea</taxon>
        <taxon>Nitrososphaerota</taxon>
        <taxon>Candidatus Caldarchaeales</taxon>
        <taxon>Candidatus Caldarchaeaceae</taxon>
        <taxon>Candidatus Caldarchaeum</taxon>
    </lineage>
</organism>
<proteinExistence type="predicted"/>
<dbReference type="GO" id="GO:0005524">
    <property type="term" value="F:ATP binding"/>
    <property type="evidence" value="ECO:0007669"/>
    <property type="project" value="InterPro"/>
</dbReference>
<gene>
    <name evidence="3" type="ORF">ENM11_04095</name>
</gene>
<evidence type="ECO:0000313" key="3">
    <source>
        <dbReference type="EMBL" id="HHK68321.1"/>
    </source>
</evidence>
<reference evidence="3" key="1">
    <citation type="journal article" date="2020" name="mSystems">
        <title>Genome- and Community-Level Interaction Insights into Carbon Utilization and Element Cycling Functions of Hydrothermarchaeota in Hydrothermal Sediment.</title>
        <authorList>
            <person name="Zhou Z."/>
            <person name="Liu Y."/>
            <person name="Xu W."/>
            <person name="Pan J."/>
            <person name="Luo Z.H."/>
            <person name="Li M."/>
        </authorList>
    </citation>
    <scope>NUCLEOTIDE SEQUENCE [LARGE SCALE GENOMIC DNA]</scope>
    <source>
        <strain evidence="3">SpSt-1056</strain>
    </source>
</reference>
<dbReference type="GO" id="GO:0016887">
    <property type="term" value="F:ATP hydrolysis activity"/>
    <property type="evidence" value="ECO:0007669"/>
    <property type="project" value="InterPro"/>
</dbReference>
<evidence type="ECO:0000259" key="1">
    <source>
        <dbReference type="Pfam" id="PF13175"/>
    </source>
</evidence>
<dbReference type="Pfam" id="PF13304">
    <property type="entry name" value="AAA_21"/>
    <property type="match status" value="1"/>
</dbReference>
<accession>A0A7C5LCE3</accession>
<name>A0A7C5LCE3_CALS0</name>
<dbReference type="PANTHER" id="PTHR43581:SF4">
    <property type="entry name" value="ATP_GTP PHOSPHATASE"/>
    <property type="match status" value="1"/>
</dbReference>
<evidence type="ECO:0000259" key="2">
    <source>
        <dbReference type="Pfam" id="PF13304"/>
    </source>
</evidence>
<dbReference type="AlphaFoldDB" id="A0A7C5LCE3"/>
<feature type="domain" description="Endonuclease GajA/Old nuclease/RecF-like AAA" evidence="1">
    <location>
        <begin position="1"/>
        <end position="49"/>
    </location>
</feature>
<dbReference type="Pfam" id="PF13175">
    <property type="entry name" value="AAA_15"/>
    <property type="match status" value="1"/>
</dbReference>
<feature type="domain" description="ATPase AAA-type core" evidence="2">
    <location>
        <begin position="161"/>
        <end position="266"/>
    </location>
</feature>
<comment type="caution">
    <text evidence="3">The sequence shown here is derived from an EMBL/GenBank/DDBJ whole genome shotgun (WGS) entry which is preliminary data.</text>
</comment>
<dbReference type="InterPro" id="IPR051396">
    <property type="entry name" value="Bact_Antivir_Def_Nuclease"/>
</dbReference>
<dbReference type="SUPFAM" id="SSF52540">
    <property type="entry name" value="P-loop containing nucleoside triphosphate hydrolases"/>
    <property type="match status" value="1"/>
</dbReference>
<protein>
    <submittedName>
        <fullName evidence="3">DUF2813 domain-containing protein</fullName>
    </submittedName>
</protein>
<dbReference type="PANTHER" id="PTHR43581">
    <property type="entry name" value="ATP/GTP PHOSPHATASE"/>
    <property type="match status" value="1"/>
</dbReference>
<dbReference type="InterPro" id="IPR041685">
    <property type="entry name" value="AAA_GajA/Old/RecF-like"/>
</dbReference>
<dbReference type="Gene3D" id="3.40.50.300">
    <property type="entry name" value="P-loop containing nucleotide triphosphate hydrolases"/>
    <property type="match status" value="1"/>
</dbReference>
<sequence length="323" mass="36919">MITGLELKGFRGVRETSETIPLKRFNILIGRNNSGKTTVLEALSLLPSPDYQTPPHSVPRIQLITIQHHSRGDALIYGYAGTATLIYHSDLVGAEWTIDTKGNLIRNIFIPKIQTVFQDLIFYSKHVSCYYSPNLHKSIEEQLVREDVWKTVEKTKAHNYVVRDVVNPSVSDNFTEVTPHYLRDQNVWILQARREFPDGTSAYIRLSEIGDGVKRTIIPLLWFEAAKPSIVLWDDIESSMHPSLLENVLKWLLKKDWQVVISTHSIDVLYTFAEVGVEDSQVITLRKTPDDVLMHQTLSLDELRTLLESGSDPRKLAYLLELK</sequence>